<dbReference type="AlphaFoldDB" id="A0A8E6VEA6"/>
<dbReference type="EMBL" id="CP074636">
    <property type="protein sequence ID" value="QVS21501.1"/>
    <property type="molecule type" value="Genomic_DNA"/>
</dbReference>
<accession>A0A8E6VEA6</accession>
<reference evidence="1" key="1">
    <citation type="submission" date="2018-07" db="EMBL/GenBank/DDBJ databases">
        <authorList>
            <consortium name="GenomeTrakr network: Whole genome sequencing for foodborne pathogen traceback"/>
        </authorList>
    </citation>
    <scope>NUCLEOTIDE SEQUENCE</scope>
    <source>
        <strain evidence="1">CFSAN029871</strain>
        <strain evidence="2">CFSAN073555</strain>
    </source>
</reference>
<proteinExistence type="predicted"/>
<evidence type="ECO:0000313" key="2">
    <source>
        <dbReference type="EMBL" id="QVY76262.1"/>
    </source>
</evidence>
<reference evidence="1" key="2">
    <citation type="submission" date="2021-05" db="EMBL/GenBank/DDBJ databases">
        <title>Whole genome PacBio Sequel sequence of Salmonella enterica subsp. enterica.</title>
        <authorList>
            <person name="Hoffmann M."/>
            <person name="Balkey M."/>
            <person name="Luo Y."/>
        </authorList>
    </citation>
    <scope>NUCLEOTIDE SEQUENCE</scope>
    <source>
        <strain evidence="1">CFSAN029871</strain>
        <strain evidence="2">CFSAN073555</strain>
    </source>
</reference>
<sequence length="142" mass="15673">MHSLGGTGETSGPDIWGNPLYHQYLCVPDGENGYVCGSQDQRGEWPTDGMLGPGKASNDTREGAIRCESVEPDNDCIESCLKEKLKGARPFYTVLPDWMFPMKFGLVNNCQDWSNDTLKTCQMKCSGNNAGRLMRFILTGVL</sequence>
<protein>
    <submittedName>
        <fullName evidence="1">Uncharacterized protein</fullName>
    </submittedName>
</protein>
<organism evidence="1">
    <name type="scientific">Salmonella enterica</name>
    <name type="common">Salmonella choleraesuis</name>
    <dbReference type="NCBI Taxonomy" id="28901"/>
    <lineage>
        <taxon>Bacteria</taxon>
        <taxon>Pseudomonadati</taxon>
        <taxon>Pseudomonadota</taxon>
        <taxon>Gammaproteobacteria</taxon>
        <taxon>Enterobacterales</taxon>
        <taxon>Enterobacteriaceae</taxon>
        <taxon>Salmonella</taxon>
    </lineage>
</organism>
<name>A0A8E6VEA6_SALER</name>
<evidence type="ECO:0000313" key="1">
    <source>
        <dbReference type="EMBL" id="QVS21501.1"/>
    </source>
</evidence>
<gene>
    <name evidence="2" type="ORF">C5200_08260</name>
    <name evidence="1" type="ORF">XS00_08855</name>
</gene>
<dbReference type="EMBL" id="CP075101">
    <property type="protein sequence ID" value="QVY76262.1"/>
    <property type="molecule type" value="Genomic_DNA"/>
</dbReference>